<dbReference type="STRING" id="263475.AMD00_15365"/>
<sequence>MKKILLIPISLFIVILLFVLPIVSMHFYPKNFTNVSTTQQTQKKQQENEPPCEVYITVEGIKDPLPLEQYIAGVISAEMPSSFHLEALEAQAIASRTFVLKVTENGQKAIKPSVLHQVFESKQQRKKKWGVNFNKNEKKIQQAVATTAGEILTYNGELITAMFFSTSNGKTESAEEYSGQDIPYLQTVTVEGEKELSPNYIQNTDFSLPQWNTAFNFQWSAEQLNAIKLTRNSSNRVQTMQVGSYSWTGREIREKLNIPSTDFTIYWKPAQNKITVTTVGYGHGVGMSQYGAEALAREGVQAKDILKHFYKKASITSIKNNKNICLN</sequence>
<evidence type="ECO:0000313" key="2">
    <source>
        <dbReference type="EMBL" id="KOO49704.1"/>
    </source>
</evidence>
<comment type="caution">
    <text evidence="2">The sequence shown here is derived from an EMBL/GenBank/DDBJ whole genome shotgun (WGS) entry which is preliminary data.</text>
</comment>
<dbReference type="InterPro" id="IPR013693">
    <property type="entry name" value="SpoIID/LytB_N"/>
</dbReference>
<dbReference type="EMBL" id="LILB01000005">
    <property type="protein sequence ID" value="KOO49704.1"/>
    <property type="molecule type" value="Genomic_DNA"/>
</dbReference>
<evidence type="ECO:0000313" key="3">
    <source>
        <dbReference type="Proteomes" id="UP000036867"/>
    </source>
</evidence>
<dbReference type="PATRIC" id="fig|263475.3.peg.4351"/>
<feature type="domain" description="Sporulation stage II protein D amidase enhancer LytB N-terminal" evidence="1">
    <location>
        <begin position="64"/>
        <end position="154"/>
    </location>
</feature>
<dbReference type="PANTHER" id="PTHR30032">
    <property type="entry name" value="N-ACETYLMURAMOYL-L-ALANINE AMIDASE-RELATED"/>
    <property type="match status" value="1"/>
</dbReference>
<dbReference type="InterPro" id="IPR014225">
    <property type="entry name" value="Spore_II_D_firmicutes"/>
</dbReference>
<dbReference type="NCBIfam" id="TIGR02669">
    <property type="entry name" value="SpoIID_LytB"/>
    <property type="match status" value="1"/>
</dbReference>
<dbReference type="NCBIfam" id="TIGR02870">
    <property type="entry name" value="spore_II_D"/>
    <property type="match status" value="1"/>
</dbReference>
<proteinExistence type="predicted"/>
<dbReference type="RefSeq" id="WP_083446250.1">
    <property type="nucleotide sequence ID" value="NZ_LILB01000005.1"/>
</dbReference>
<reference evidence="3" key="1">
    <citation type="submission" date="2015-08" db="EMBL/GenBank/DDBJ databases">
        <title>Fjat-10028 dsm 16317.</title>
        <authorList>
            <person name="Liu B."/>
            <person name="Wang J."/>
            <person name="Zhu Y."/>
            <person name="Liu G."/>
            <person name="Chen Q."/>
            <person name="Chen Z."/>
            <person name="Lan J."/>
            <person name="Che J."/>
            <person name="Ge C."/>
            <person name="Shi H."/>
            <person name="Pan Z."/>
            <person name="Liu X."/>
        </authorList>
    </citation>
    <scope>NUCLEOTIDE SEQUENCE [LARGE SCALE GENOMIC DNA]</scope>
    <source>
        <strain evidence="3">DSM 16317</strain>
    </source>
</reference>
<accession>A0A0M0LF76</accession>
<gene>
    <name evidence="2" type="ORF">AMD00_15365</name>
</gene>
<dbReference type="Pfam" id="PF08486">
    <property type="entry name" value="SpoIID"/>
    <property type="match status" value="1"/>
</dbReference>
<organism evidence="2 3">
    <name type="scientific">Viridibacillus arvi</name>
    <dbReference type="NCBI Taxonomy" id="263475"/>
    <lineage>
        <taxon>Bacteria</taxon>
        <taxon>Bacillati</taxon>
        <taxon>Bacillota</taxon>
        <taxon>Bacilli</taxon>
        <taxon>Bacillales</taxon>
        <taxon>Caryophanaceae</taxon>
        <taxon>Viridibacillus</taxon>
    </lineage>
</organism>
<dbReference type="GO" id="GO:0030435">
    <property type="term" value="P:sporulation resulting in formation of a cellular spore"/>
    <property type="evidence" value="ECO:0007669"/>
    <property type="project" value="InterPro"/>
</dbReference>
<protein>
    <recommendedName>
        <fullName evidence="1">Sporulation stage II protein D amidase enhancer LytB N-terminal domain-containing protein</fullName>
    </recommendedName>
</protein>
<dbReference type="AlphaFoldDB" id="A0A0M0LF76"/>
<keyword evidence="3" id="KW-1185">Reference proteome</keyword>
<name>A0A0M0LF76_9BACL</name>
<dbReference type="InterPro" id="IPR013486">
    <property type="entry name" value="SpoIID/LytB"/>
</dbReference>
<dbReference type="GO" id="GO:0030288">
    <property type="term" value="C:outer membrane-bounded periplasmic space"/>
    <property type="evidence" value="ECO:0007669"/>
    <property type="project" value="TreeGrafter"/>
</dbReference>
<evidence type="ECO:0000259" key="1">
    <source>
        <dbReference type="Pfam" id="PF08486"/>
    </source>
</evidence>
<dbReference type="PANTHER" id="PTHR30032:SF4">
    <property type="entry name" value="AMIDASE ENHANCER"/>
    <property type="match status" value="1"/>
</dbReference>
<dbReference type="OrthoDB" id="9794671at2"/>
<dbReference type="GeneID" id="301137474"/>
<dbReference type="Proteomes" id="UP000036867">
    <property type="component" value="Unassembled WGS sequence"/>
</dbReference>
<dbReference type="InterPro" id="IPR051922">
    <property type="entry name" value="Bact_Sporulation_Assoc"/>
</dbReference>